<dbReference type="PROSITE" id="PS50011">
    <property type="entry name" value="PROTEIN_KINASE_DOM"/>
    <property type="match status" value="1"/>
</dbReference>
<accession>A0A2N9FYB7</accession>
<keyword evidence="8" id="KW-0812">Transmembrane</keyword>
<evidence type="ECO:0000256" key="6">
    <source>
        <dbReference type="ARBA" id="ARBA00022614"/>
    </source>
</evidence>
<dbReference type="Gene3D" id="3.80.10.10">
    <property type="entry name" value="Ribonuclease Inhibitor"/>
    <property type="match status" value="2"/>
</dbReference>
<evidence type="ECO:0000256" key="19">
    <source>
        <dbReference type="SAM" id="SignalP"/>
    </source>
</evidence>
<evidence type="ECO:0000256" key="4">
    <source>
        <dbReference type="ARBA" id="ARBA00022512"/>
    </source>
</evidence>
<evidence type="ECO:0000256" key="7">
    <source>
        <dbReference type="ARBA" id="ARBA00022679"/>
    </source>
</evidence>
<dbReference type="GO" id="GO:0009653">
    <property type="term" value="P:anatomical structure morphogenesis"/>
    <property type="evidence" value="ECO:0007669"/>
    <property type="project" value="UniProtKB-ARBA"/>
</dbReference>
<organism evidence="21">
    <name type="scientific">Fagus sylvatica</name>
    <name type="common">Beechnut</name>
    <dbReference type="NCBI Taxonomy" id="28930"/>
    <lineage>
        <taxon>Eukaryota</taxon>
        <taxon>Viridiplantae</taxon>
        <taxon>Streptophyta</taxon>
        <taxon>Embryophyta</taxon>
        <taxon>Tracheophyta</taxon>
        <taxon>Spermatophyta</taxon>
        <taxon>Magnoliopsida</taxon>
        <taxon>eudicotyledons</taxon>
        <taxon>Gunneridae</taxon>
        <taxon>Pentapetalae</taxon>
        <taxon>rosids</taxon>
        <taxon>fabids</taxon>
        <taxon>Fagales</taxon>
        <taxon>Fagaceae</taxon>
        <taxon>Fagus</taxon>
    </lineage>
</organism>
<evidence type="ECO:0000256" key="15">
    <source>
        <dbReference type="ARBA" id="ARBA00023136"/>
    </source>
</evidence>
<dbReference type="SMART" id="SM00365">
    <property type="entry name" value="LRR_SD22"/>
    <property type="match status" value="3"/>
</dbReference>
<keyword evidence="10" id="KW-0677">Repeat</keyword>
<dbReference type="InterPro" id="IPR055414">
    <property type="entry name" value="LRR_R13L4/SHOC2-like"/>
</dbReference>
<dbReference type="InterPro" id="IPR001611">
    <property type="entry name" value="Leu-rich_rpt"/>
</dbReference>
<feature type="domain" description="Protein kinase" evidence="20">
    <location>
        <begin position="360"/>
        <end position="694"/>
    </location>
</feature>
<protein>
    <recommendedName>
        <fullName evidence="3">non-specific serine/threonine protein kinase</fullName>
        <ecNumber evidence="3">2.7.11.1</ecNumber>
    </recommendedName>
</protein>
<dbReference type="InterPro" id="IPR000719">
    <property type="entry name" value="Prot_kinase_dom"/>
</dbReference>
<evidence type="ECO:0000256" key="11">
    <source>
        <dbReference type="ARBA" id="ARBA00022741"/>
    </source>
</evidence>
<dbReference type="SMART" id="SM00369">
    <property type="entry name" value="LRR_TYP"/>
    <property type="match status" value="4"/>
</dbReference>
<dbReference type="SUPFAM" id="SSF56112">
    <property type="entry name" value="Protein kinase-like (PK-like)"/>
    <property type="match status" value="1"/>
</dbReference>
<dbReference type="SUPFAM" id="SSF52047">
    <property type="entry name" value="RNI-like"/>
    <property type="match status" value="1"/>
</dbReference>
<dbReference type="Pfam" id="PF23598">
    <property type="entry name" value="LRR_14"/>
    <property type="match status" value="1"/>
</dbReference>
<dbReference type="FunFam" id="3.80.10.10:FF:000095">
    <property type="entry name" value="LRR receptor-like serine/threonine-protein kinase GSO1"/>
    <property type="match status" value="1"/>
</dbReference>
<dbReference type="InterPro" id="IPR051420">
    <property type="entry name" value="Ser_Thr_Kinases_DiverseReg"/>
</dbReference>
<keyword evidence="4" id="KW-0134">Cell wall</keyword>
<comment type="catalytic activity">
    <reaction evidence="18">
        <text>L-seryl-[protein] + ATP = O-phospho-L-seryl-[protein] + ADP + H(+)</text>
        <dbReference type="Rhea" id="RHEA:17989"/>
        <dbReference type="Rhea" id="RHEA-COMP:9863"/>
        <dbReference type="Rhea" id="RHEA-COMP:11604"/>
        <dbReference type="ChEBI" id="CHEBI:15378"/>
        <dbReference type="ChEBI" id="CHEBI:29999"/>
        <dbReference type="ChEBI" id="CHEBI:30616"/>
        <dbReference type="ChEBI" id="CHEBI:83421"/>
        <dbReference type="ChEBI" id="CHEBI:456216"/>
        <dbReference type="EC" id="2.7.11.1"/>
    </reaction>
</comment>
<dbReference type="Pfam" id="PF13855">
    <property type="entry name" value="LRR_8"/>
    <property type="match status" value="1"/>
</dbReference>
<evidence type="ECO:0000256" key="9">
    <source>
        <dbReference type="ARBA" id="ARBA00022729"/>
    </source>
</evidence>
<sequence>MALSSLKKVLSLFSLATLAVLHSSFHFHVASLSVNEKAEAEAEANALLKWKATLQNDTHSPLPSWTLPKNATNSSIPCSWFGISCNKAGSVIRLNLTNSGLKGTFHEFPFSSLPNLASVDFAKNELFGTVLTETSHLSTLIYLDLSSNKLSGEIPPQIGNLSNLTYLYLYDNQLSDFIPPEIGKLTNLVELDISKNKLIGPIPSSIGNLEKLSWLQLNGTLPIFLGNLSNLEVLYLRDNHFSGPIPPEIGNLMKLTILSLDTNHFTGFLPRNLCQSGSLQNFTANDNNLRGPIPKTLRNCKSLIRVRLDQNQLSGNISEDFGVYSNLDFMDLSYNRFYGEISHNWSKCPQLDLSHNLLEGEIPSQIGNLQSLEMLNVSHNNLSGFIPNVFEEMRALSFVDISYNKLEGPLPNSRAFQDAGIEALQGNKGLCGNVTILQHWKHPHTDQTNNMQNEEVFSISTFDGKEMYKEIIEATQGFDDKFCIGKGGHGTVYEAKLTSGDIGVAWTTILSNDEGSQELDWNKRLNIIKGVAHAMSYMHHECSPPIVHRDISSKNVLLDSQYEAHVSDFGIAKLLNRDSSNWTSLAGTYGYIAPELAYTMKITEKCDVYSFGVLAIEVIKGRHPGEIISILSASFVEENLLSKDLLDIRLPPPTLQVESQLIVVIKLAIECLHANPECRPTMHMVSRLLSTPSALS</sequence>
<evidence type="ECO:0000256" key="16">
    <source>
        <dbReference type="ARBA" id="ARBA00038043"/>
    </source>
</evidence>
<dbReference type="PROSITE" id="PS00109">
    <property type="entry name" value="PROTEIN_KINASE_TYR"/>
    <property type="match status" value="1"/>
</dbReference>
<evidence type="ECO:0000256" key="17">
    <source>
        <dbReference type="ARBA" id="ARBA00047899"/>
    </source>
</evidence>
<dbReference type="GO" id="GO:0099402">
    <property type="term" value="P:plant organ development"/>
    <property type="evidence" value="ECO:0007669"/>
    <property type="project" value="UniProtKB-ARBA"/>
</dbReference>
<keyword evidence="7" id="KW-0808">Transferase</keyword>
<dbReference type="FunFam" id="3.80.10.10:FF:000400">
    <property type="entry name" value="Nuclear pore complex protein NUP107"/>
    <property type="match status" value="1"/>
</dbReference>
<evidence type="ECO:0000256" key="8">
    <source>
        <dbReference type="ARBA" id="ARBA00022692"/>
    </source>
</evidence>
<evidence type="ECO:0000259" key="20">
    <source>
        <dbReference type="PROSITE" id="PS50011"/>
    </source>
</evidence>
<keyword evidence="15" id="KW-0472">Membrane</keyword>
<dbReference type="InterPro" id="IPR008266">
    <property type="entry name" value="Tyr_kinase_AS"/>
</dbReference>
<proteinExistence type="inferred from homology"/>
<evidence type="ECO:0000256" key="10">
    <source>
        <dbReference type="ARBA" id="ARBA00022737"/>
    </source>
</evidence>
<keyword evidence="5" id="KW-0723">Serine/threonine-protein kinase</keyword>
<dbReference type="InterPro" id="IPR011009">
    <property type="entry name" value="Kinase-like_dom_sf"/>
</dbReference>
<dbReference type="FunFam" id="1.10.510.10:FF:000445">
    <property type="entry name" value="MDIS1-interacting receptor like kinase 2"/>
    <property type="match status" value="1"/>
</dbReference>
<dbReference type="InterPro" id="IPR003591">
    <property type="entry name" value="Leu-rich_rpt_typical-subtyp"/>
</dbReference>
<dbReference type="PRINTS" id="PR00019">
    <property type="entry name" value="LEURICHRPT"/>
</dbReference>
<evidence type="ECO:0000256" key="12">
    <source>
        <dbReference type="ARBA" id="ARBA00022777"/>
    </source>
</evidence>
<comment type="subcellular location">
    <subcellularLocation>
        <location evidence="1">Membrane</location>
        <topology evidence="1">Single-pass membrane protein</topology>
    </subcellularLocation>
    <subcellularLocation>
        <location evidence="2">Secreted</location>
        <location evidence="2">Cell wall</location>
    </subcellularLocation>
</comment>
<evidence type="ECO:0000256" key="14">
    <source>
        <dbReference type="ARBA" id="ARBA00022989"/>
    </source>
</evidence>
<comment type="similarity">
    <text evidence="16">Belongs to the polygalacturonase-inhibiting protein family.</text>
</comment>
<dbReference type="Gene3D" id="1.10.510.10">
    <property type="entry name" value="Transferase(Phosphotransferase) domain 1"/>
    <property type="match status" value="1"/>
</dbReference>
<evidence type="ECO:0000256" key="13">
    <source>
        <dbReference type="ARBA" id="ARBA00022840"/>
    </source>
</evidence>
<keyword evidence="12" id="KW-0418">Kinase</keyword>
<keyword evidence="14" id="KW-1133">Transmembrane helix</keyword>
<keyword evidence="13" id="KW-0067">ATP-binding</keyword>
<dbReference type="GO" id="GO:0016020">
    <property type="term" value="C:membrane"/>
    <property type="evidence" value="ECO:0007669"/>
    <property type="project" value="UniProtKB-SubCell"/>
</dbReference>
<keyword evidence="9 19" id="KW-0732">Signal</keyword>
<feature type="chain" id="PRO_5014880037" description="non-specific serine/threonine protein kinase" evidence="19">
    <location>
        <begin position="22"/>
        <end position="696"/>
    </location>
</feature>
<gene>
    <name evidence="21" type="ORF">FSB_LOCUS20144</name>
</gene>
<evidence type="ECO:0000313" key="21">
    <source>
        <dbReference type="EMBL" id="SPC92262.1"/>
    </source>
</evidence>
<dbReference type="AlphaFoldDB" id="A0A2N9FYB7"/>
<dbReference type="GO" id="GO:0005524">
    <property type="term" value="F:ATP binding"/>
    <property type="evidence" value="ECO:0007669"/>
    <property type="project" value="UniProtKB-KW"/>
</dbReference>
<dbReference type="InterPro" id="IPR013210">
    <property type="entry name" value="LRR_N_plant-typ"/>
</dbReference>
<dbReference type="PANTHER" id="PTHR48005:SF95">
    <property type="entry name" value="PROTEIN KINASE DOMAIN-CONTAINING PROTEIN"/>
    <property type="match status" value="1"/>
</dbReference>
<name>A0A2N9FYB7_FAGSY</name>
<dbReference type="PANTHER" id="PTHR48005">
    <property type="entry name" value="LEUCINE RICH REPEAT KINASE 2"/>
    <property type="match status" value="1"/>
</dbReference>
<dbReference type="InterPro" id="IPR032675">
    <property type="entry name" value="LRR_dom_sf"/>
</dbReference>
<keyword evidence="11" id="KW-0547">Nucleotide-binding</keyword>
<evidence type="ECO:0000256" key="5">
    <source>
        <dbReference type="ARBA" id="ARBA00022527"/>
    </source>
</evidence>
<dbReference type="EC" id="2.7.11.1" evidence="3"/>
<dbReference type="EMBL" id="OIVN01001293">
    <property type="protein sequence ID" value="SPC92262.1"/>
    <property type="molecule type" value="Genomic_DNA"/>
</dbReference>
<evidence type="ECO:0000256" key="2">
    <source>
        <dbReference type="ARBA" id="ARBA00004191"/>
    </source>
</evidence>
<comment type="catalytic activity">
    <reaction evidence="17">
        <text>L-threonyl-[protein] + ATP = O-phospho-L-threonyl-[protein] + ADP + H(+)</text>
        <dbReference type="Rhea" id="RHEA:46608"/>
        <dbReference type="Rhea" id="RHEA-COMP:11060"/>
        <dbReference type="Rhea" id="RHEA-COMP:11605"/>
        <dbReference type="ChEBI" id="CHEBI:15378"/>
        <dbReference type="ChEBI" id="CHEBI:30013"/>
        <dbReference type="ChEBI" id="CHEBI:30616"/>
        <dbReference type="ChEBI" id="CHEBI:61977"/>
        <dbReference type="ChEBI" id="CHEBI:456216"/>
        <dbReference type="EC" id="2.7.11.1"/>
    </reaction>
</comment>
<evidence type="ECO:0000256" key="3">
    <source>
        <dbReference type="ARBA" id="ARBA00012513"/>
    </source>
</evidence>
<evidence type="ECO:0000256" key="1">
    <source>
        <dbReference type="ARBA" id="ARBA00004167"/>
    </source>
</evidence>
<keyword evidence="4" id="KW-0964">Secreted</keyword>
<keyword evidence="6" id="KW-0433">Leucine-rich repeat</keyword>
<reference evidence="21" key="1">
    <citation type="submission" date="2018-02" db="EMBL/GenBank/DDBJ databases">
        <authorList>
            <person name="Cohen D.B."/>
            <person name="Kent A.D."/>
        </authorList>
    </citation>
    <scope>NUCLEOTIDE SEQUENCE</scope>
</reference>
<dbReference type="GO" id="GO:0004674">
    <property type="term" value="F:protein serine/threonine kinase activity"/>
    <property type="evidence" value="ECO:0007669"/>
    <property type="project" value="UniProtKB-KW"/>
</dbReference>
<dbReference type="Pfam" id="PF00069">
    <property type="entry name" value="Pkinase"/>
    <property type="match status" value="1"/>
</dbReference>
<feature type="signal peptide" evidence="19">
    <location>
        <begin position="1"/>
        <end position="21"/>
    </location>
</feature>
<evidence type="ECO:0000256" key="18">
    <source>
        <dbReference type="ARBA" id="ARBA00048679"/>
    </source>
</evidence>
<dbReference type="Pfam" id="PF08263">
    <property type="entry name" value="LRRNT_2"/>
    <property type="match status" value="1"/>
</dbReference>